<accession>A0A6A5WNZ6</accession>
<keyword evidence="7" id="KW-1133">Transmembrane helix</keyword>
<keyword evidence="14" id="KW-1185">Reference proteome</keyword>
<dbReference type="PANTHER" id="PTHR11504:SF0">
    <property type="entry name" value="CYTOCHROME C OXIDASE SUBUNIT"/>
    <property type="match status" value="1"/>
</dbReference>
<comment type="similarity">
    <text evidence="3 11">Belongs to the cytochrome c oxidase subunit 6A family.</text>
</comment>
<comment type="subcellular location">
    <subcellularLocation>
        <location evidence="1">Mitochondrion inner membrane</location>
        <topology evidence="1">Single-pass membrane protein</topology>
    </subcellularLocation>
</comment>
<evidence type="ECO:0000256" key="3">
    <source>
        <dbReference type="ARBA" id="ARBA00005553"/>
    </source>
</evidence>
<dbReference type="PANTHER" id="PTHR11504">
    <property type="entry name" value="CYTOCHROME C OXIDASE POLYPEPTIDE VIA"/>
    <property type="match status" value="1"/>
</dbReference>
<evidence type="ECO:0000256" key="4">
    <source>
        <dbReference type="ARBA" id="ARBA00022692"/>
    </source>
</evidence>
<dbReference type="GO" id="GO:0016491">
    <property type="term" value="F:oxidoreductase activity"/>
    <property type="evidence" value="ECO:0007669"/>
    <property type="project" value="UniProtKB-KW"/>
</dbReference>
<reference evidence="13" key="1">
    <citation type="journal article" date="2020" name="Stud. Mycol.">
        <title>101 Dothideomycetes genomes: a test case for predicting lifestyles and emergence of pathogens.</title>
        <authorList>
            <person name="Haridas S."/>
            <person name="Albert R."/>
            <person name="Binder M."/>
            <person name="Bloem J."/>
            <person name="Labutti K."/>
            <person name="Salamov A."/>
            <person name="Andreopoulos B."/>
            <person name="Baker S."/>
            <person name="Barry K."/>
            <person name="Bills G."/>
            <person name="Bluhm B."/>
            <person name="Cannon C."/>
            <person name="Castanera R."/>
            <person name="Culley D."/>
            <person name="Daum C."/>
            <person name="Ezra D."/>
            <person name="Gonzalez J."/>
            <person name="Henrissat B."/>
            <person name="Kuo A."/>
            <person name="Liang C."/>
            <person name="Lipzen A."/>
            <person name="Lutzoni F."/>
            <person name="Magnuson J."/>
            <person name="Mondo S."/>
            <person name="Nolan M."/>
            <person name="Ohm R."/>
            <person name="Pangilinan J."/>
            <person name="Park H.-J."/>
            <person name="Ramirez L."/>
            <person name="Alfaro M."/>
            <person name="Sun H."/>
            <person name="Tritt A."/>
            <person name="Yoshinaga Y."/>
            <person name="Zwiers L.-H."/>
            <person name="Turgeon B."/>
            <person name="Goodwin S."/>
            <person name="Spatafora J."/>
            <person name="Crous P."/>
            <person name="Grigoriev I."/>
        </authorList>
    </citation>
    <scope>NUCLEOTIDE SEQUENCE</scope>
    <source>
        <strain evidence="13">CBS 123094</strain>
    </source>
</reference>
<evidence type="ECO:0000256" key="9">
    <source>
        <dbReference type="ARBA" id="ARBA00023128"/>
    </source>
</evidence>
<evidence type="ECO:0000256" key="7">
    <source>
        <dbReference type="ARBA" id="ARBA00022989"/>
    </source>
</evidence>
<keyword evidence="6" id="KW-0809">Transit peptide</keyword>
<dbReference type="UniPathway" id="UPA00705"/>
<evidence type="ECO:0000256" key="1">
    <source>
        <dbReference type="ARBA" id="ARBA00004434"/>
    </source>
</evidence>
<dbReference type="GO" id="GO:0030234">
    <property type="term" value="F:enzyme regulator activity"/>
    <property type="evidence" value="ECO:0007669"/>
    <property type="project" value="TreeGrafter"/>
</dbReference>
<dbReference type="EMBL" id="ML977587">
    <property type="protein sequence ID" value="KAF2000795.1"/>
    <property type="molecule type" value="Genomic_DNA"/>
</dbReference>
<evidence type="ECO:0000256" key="5">
    <source>
        <dbReference type="ARBA" id="ARBA00022792"/>
    </source>
</evidence>
<dbReference type="FunFam" id="4.10.95.10:FF:000001">
    <property type="entry name" value="Cytochrome c oxidase subunit 6A, mitochondrial"/>
    <property type="match status" value="1"/>
</dbReference>
<dbReference type="GO" id="GO:0005743">
    <property type="term" value="C:mitochondrial inner membrane"/>
    <property type="evidence" value="ECO:0007669"/>
    <property type="project" value="UniProtKB-SubCell"/>
</dbReference>
<evidence type="ECO:0000256" key="12">
    <source>
        <dbReference type="RuleBase" id="RU004397"/>
    </source>
</evidence>
<evidence type="ECO:0000313" key="14">
    <source>
        <dbReference type="Proteomes" id="UP000799779"/>
    </source>
</evidence>
<name>A0A6A5WNZ6_9PLEO</name>
<sequence>MFNARVLARTTPRTALARAPLRRRMYSSEHGKTFSGAEDNEFNRERARIKEHAAESGEFWRKMTVYLAIPAMIVASINGKMRWDAHWEHVEHDPVPLKEKPQYAYQNIRTKNFWWGDGDKTLFWNEKVNYNKKDE</sequence>
<proteinExistence type="inferred from homology"/>
<evidence type="ECO:0000256" key="11">
    <source>
        <dbReference type="RuleBase" id="RU004396"/>
    </source>
</evidence>
<protein>
    <recommendedName>
        <fullName evidence="12">Cytochrome c oxidase subunit</fullName>
    </recommendedName>
    <alternativeName>
        <fullName evidence="12">Cytochrome c oxidase polypeptide VIa</fullName>
    </alternativeName>
</protein>
<keyword evidence="10 12" id="KW-0472">Membrane</keyword>
<dbReference type="GO" id="GO:0006123">
    <property type="term" value="P:mitochondrial electron transport, cytochrome c to oxygen"/>
    <property type="evidence" value="ECO:0007669"/>
    <property type="project" value="TreeGrafter"/>
</dbReference>
<evidence type="ECO:0000313" key="13">
    <source>
        <dbReference type="EMBL" id="KAF2000795.1"/>
    </source>
</evidence>
<dbReference type="OrthoDB" id="5947505at2759"/>
<comment type="pathway">
    <text evidence="2">Energy metabolism; oxidative phosphorylation.</text>
</comment>
<dbReference type="Proteomes" id="UP000799779">
    <property type="component" value="Unassembled WGS sequence"/>
</dbReference>
<dbReference type="PROSITE" id="PS01329">
    <property type="entry name" value="COX6A"/>
    <property type="match status" value="1"/>
</dbReference>
<keyword evidence="9 12" id="KW-0496">Mitochondrion</keyword>
<dbReference type="Gene3D" id="4.10.95.10">
    <property type="entry name" value="Cytochrome c oxidase, subunit VIa"/>
    <property type="match status" value="1"/>
</dbReference>
<dbReference type="InterPro" id="IPR036418">
    <property type="entry name" value="Cyt_c_oxidase_su6a_sf"/>
</dbReference>
<keyword evidence="4" id="KW-0812">Transmembrane</keyword>
<evidence type="ECO:0000256" key="8">
    <source>
        <dbReference type="ARBA" id="ARBA00023002"/>
    </source>
</evidence>
<dbReference type="InterPro" id="IPR018507">
    <property type="entry name" value="Cyt_c_oxidase_su6a_CS"/>
</dbReference>
<evidence type="ECO:0000256" key="2">
    <source>
        <dbReference type="ARBA" id="ARBA00004673"/>
    </source>
</evidence>
<dbReference type="Pfam" id="PF02046">
    <property type="entry name" value="COX6A"/>
    <property type="match status" value="1"/>
</dbReference>
<keyword evidence="5 12" id="KW-0999">Mitochondrion inner membrane</keyword>
<dbReference type="InterPro" id="IPR001349">
    <property type="entry name" value="Cyt_c_oxidase_su6a"/>
</dbReference>
<keyword evidence="8" id="KW-0560">Oxidoreductase</keyword>
<evidence type="ECO:0000256" key="10">
    <source>
        <dbReference type="ARBA" id="ARBA00023136"/>
    </source>
</evidence>
<gene>
    <name evidence="13" type="ORF">P154DRAFT_465628</name>
</gene>
<evidence type="ECO:0000256" key="6">
    <source>
        <dbReference type="ARBA" id="ARBA00022946"/>
    </source>
</evidence>
<dbReference type="AlphaFoldDB" id="A0A6A5WNZ6"/>
<dbReference type="SUPFAM" id="SSF81411">
    <property type="entry name" value="Mitochondrial cytochrome c oxidase subunit VIa"/>
    <property type="match status" value="1"/>
</dbReference>
<organism evidence="13 14">
    <name type="scientific">Amniculicola lignicola CBS 123094</name>
    <dbReference type="NCBI Taxonomy" id="1392246"/>
    <lineage>
        <taxon>Eukaryota</taxon>
        <taxon>Fungi</taxon>
        <taxon>Dikarya</taxon>
        <taxon>Ascomycota</taxon>
        <taxon>Pezizomycotina</taxon>
        <taxon>Dothideomycetes</taxon>
        <taxon>Pleosporomycetidae</taxon>
        <taxon>Pleosporales</taxon>
        <taxon>Amniculicolaceae</taxon>
        <taxon>Amniculicola</taxon>
    </lineage>
</organism>